<sequence length="353" mass="39763">MNDNDNDNERAPPSQEPVTAPDHDDENRDHDDEDEVHEEPSNELERRIGELAKEVLTLRKDNEALRRELAEAVSDQEEAIAHRDIARRQRDELAYQLLSMQRTGHGTPNMGSLTQKSTKMPDAPILNLNDGKEVRFETWETVIRQKPEANSDHHPLPVHRLLYVQSRCEGKAQLHIAPRMHAGASNPYLDAEDMISHLRSVFQNRNRESEALAQYQKLSMKPKDSFTDFLAEFMQLAEEAGVMEKARKRDLKLPYLLQTQENFEPHSTTGSGSGASQQTAGPKVKTERSPALTPSEHEALLKAGKCFFCKEHGHVSKECPKKKQPAINVSAAQVPASTRIEELEETDQGKASA</sequence>
<organism evidence="4 5">
    <name type="scientific">Penicillium bovifimosum</name>
    <dbReference type="NCBI Taxonomy" id="126998"/>
    <lineage>
        <taxon>Eukaryota</taxon>
        <taxon>Fungi</taxon>
        <taxon>Dikarya</taxon>
        <taxon>Ascomycota</taxon>
        <taxon>Pezizomycotina</taxon>
        <taxon>Eurotiomycetes</taxon>
        <taxon>Eurotiomycetidae</taxon>
        <taxon>Eurotiales</taxon>
        <taxon>Aspergillaceae</taxon>
        <taxon>Penicillium</taxon>
    </lineage>
</organism>
<dbReference type="RefSeq" id="XP_056524155.1">
    <property type="nucleotide sequence ID" value="XM_056662042.1"/>
</dbReference>
<accession>A0A9W9H9E7</accession>
<name>A0A9W9H9E7_9EURO</name>
<dbReference type="InterPro" id="IPR001878">
    <property type="entry name" value="Znf_CCHC"/>
</dbReference>
<evidence type="ECO:0000259" key="3">
    <source>
        <dbReference type="PROSITE" id="PS50158"/>
    </source>
</evidence>
<feature type="compositionally biased region" description="Basic and acidic residues" evidence="2">
    <location>
        <begin position="38"/>
        <end position="48"/>
    </location>
</feature>
<reference evidence="4" key="1">
    <citation type="submission" date="2022-11" db="EMBL/GenBank/DDBJ databases">
        <authorList>
            <person name="Petersen C."/>
        </authorList>
    </citation>
    <scope>NUCLEOTIDE SEQUENCE</scope>
    <source>
        <strain evidence="4">IBT 22155</strain>
    </source>
</reference>
<keyword evidence="1" id="KW-0863">Zinc-finger</keyword>
<feature type="compositionally biased region" description="Low complexity" evidence="2">
    <location>
        <begin position="267"/>
        <end position="281"/>
    </location>
</feature>
<comment type="caution">
    <text evidence="4">The sequence shown here is derived from an EMBL/GenBank/DDBJ whole genome shotgun (WGS) entry which is preliminary data.</text>
</comment>
<dbReference type="SMART" id="SM00343">
    <property type="entry name" value="ZnF_C2HC"/>
    <property type="match status" value="1"/>
</dbReference>
<dbReference type="GeneID" id="81401212"/>
<gene>
    <name evidence="4" type="ORF">N7515_001298</name>
</gene>
<dbReference type="PROSITE" id="PS50158">
    <property type="entry name" value="ZF_CCHC"/>
    <property type="match status" value="1"/>
</dbReference>
<proteinExistence type="predicted"/>
<feature type="domain" description="CCHC-type" evidence="3">
    <location>
        <begin position="305"/>
        <end position="321"/>
    </location>
</feature>
<dbReference type="InterPro" id="IPR036875">
    <property type="entry name" value="Znf_CCHC_sf"/>
</dbReference>
<evidence type="ECO:0000313" key="4">
    <source>
        <dbReference type="EMBL" id="KAJ5142511.1"/>
    </source>
</evidence>
<evidence type="ECO:0000256" key="2">
    <source>
        <dbReference type="SAM" id="MobiDB-lite"/>
    </source>
</evidence>
<protein>
    <recommendedName>
        <fullName evidence="3">CCHC-type domain-containing protein</fullName>
    </recommendedName>
</protein>
<dbReference type="Proteomes" id="UP001149079">
    <property type="component" value="Unassembled WGS sequence"/>
</dbReference>
<evidence type="ECO:0000256" key="1">
    <source>
        <dbReference type="PROSITE-ProRule" id="PRU00047"/>
    </source>
</evidence>
<dbReference type="Gene3D" id="4.10.60.10">
    <property type="entry name" value="Zinc finger, CCHC-type"/>
    <property type="match status" value="1"/>
</dbReference>
<dbReference type="OrthoDB" id="4365667at2759"/>
<dbReference type="SUPFAM" id="SSF57756">
    <property type="entry name" value="Retrovirus zinc finger-like domains"/>
    <property type="match status" value="1"/>
</dbReference>
<dbReference type="EMBL" id="JAPQKL010000002">
    <property type="protein sequence ID" value="KAJ5142511.1"/>
    <property type="molecule type" value="Genomic_DNA"/>
</dbReference>
<keyword evidence="5" id="KW-1185">Reference proteome</keyword>
<feature type="region of interest" description="Disordered" evidence="2">
    <location>
        <begin position="263"/>
        <end position="294"/>
    </location>
</feature>
<feature type="region of interest" description="Disordered" evidence="2">
    <location>
        <begin position="102"/>
        <end position="126"/>
    </location>
</feature>
<dbReference type="AlphaFoldDB" id="A0A9W9H9E7"/>
<keyword evidence="1" id="KW-0862">Zinc</keyword>
<dbReference type="GO" id="GO:0008270">
    <property type="term" value="F:zinc ion binding"/>
    <property type="evidence" value="ECO:0007669"/>
    <property type="project" value="UniProtKB-KW"/>
</dbReference>
<keyword evidence="1" id="KW-0479">Metal-binding</keyword>
<dbReference type="GO" id="GO:0003676">
    <property type="term" value="F:nucleic acid binding"/>
    <property type="evidence" value="ECO:0007669"/>
    <property type="project" value="InterPro"/>
</dbReference>
<dbReference type="Pfam" id="PF00098">
    <property type="entry name" value="zf-CCHC"/>
    <property type="match status" value="1"/>
</dbReference>
<feature type="compositionally biased region" description="Polar residues" evidence="2">
    <location>
        <begin position="102"/>
        <end position="118"/>
    </location>
</feature>
<feature type="compositionally biased region" description="Basic and acidic residues" evidence="2">
    <location>
        <begin position="21"/>
        <end position="30"/>
    </location>
</feature>
<feature type="region of interest" description="Disordered" evidence="2">
    <location>
        <begin position="1"/>
        <end position="48"/>
    </location>
</feature>
<evidence type="ECO:0000313" key="5">
    <source>
        <dbReference type="Proteomes" id="UP001149079"/>
    </source>
</evidence>
<reference evidence="4" key="2">
    <citation type="journal article" date="2023" name="IMA Fungus">
        <title>Comparative genomic study of the Penicillium genus elucidates a diverse pangenome and 15 lateral gene transfer events.</title>
        <authorList>
            <person name="Petersen C."/>
            <person name="Sorensen T."/>
            <person name="Nielsen M.R."/>
            <person name="Sondergaard T.E."/>
            <person name="Sorensen J.L."/>
            <person name="Fitzpatrick D.A."/>
            <person name="Frisvad J.C."/>
            <person name="Nielsen K.L."/>
        </authorList>
    </citation>
    <scope>NUCLEOTIDE SEQUENCE</scope>
    <source>
        <strain evidence="4">IBT 22155</strain>
    </source>
</reference>